<dbReference type="PANTHER" id="PTHR42930">
    <property type="entry name" value="PHOSPHATE-SPECIFIC TRANSPORT SYSTEM ACCESSORY PROTEIN PHOU"/>
    <property type="match status" value="1"/>
</dbReference>
<dbReference type="Proteomes" id="UP000641454">
    <property type="component" value="Unassembled WGS sequence"/>
</dbReference>
<reference evidence="4 5" key="1">
    <citation type="submission" date="2020-08" db="EMBL/GenBank/DDBJ databases">
        <title>Description of novel Flavobacterium F-392 isolate.</title>
        <authorList>
            <person name="Saticioglu I.B."/>
            <person name="Duman M."/>
            <person name="Altun S."/>
        </authorList>
    </citation>
    <scope>NUCLEOTIDE SEQUENCE [LARGE SCALE GENOMIC DNA]</scope>
    <source>
        <strain evidence="4 5">F-392</strain>
    </source>
</reference>
<proteinExistence type="inferred from homology"/>
<dbReference type="Gene3D" id="1.20.58.220">
    <property type="entry name" value="Phosphate transport system protein phou homolog 2, domain 2"/>
    <property type="match status" value="1"/>
</dbReference>
<dbReference type="InterPro" id="IPR026022">
    <property type="entry name" value="PhoU_dom"/>
</dbReference>
<keyword evidence="2" id="KW-0592">Phosphate transport</keyword>
<dbReference type="Pfam" id="PF01895">
    <property type="entry name" value="PhoU"/>
    <property type="match status" value="2"/>
</dbReference>
<feature type="domain" description="PhoU" evidence="3">
    <location>
        <begin position="126"/>
        <end position="204"/>
    </location>
</feature>
<comment type="caution">
    <text evidence="4">The sequence shown here is derived from an EMBL/GenBank/DDBJ whole genome shotgun (WGS) entry which is preliminary data.</text>
</comment>
<dbReference type="InterPro" id="IPR028366">
    <property type="entry name" value="PhoU"/>
</dbReference>
<comment type="similarity">
    <text evidence="1 2">Belongs to the PhoU family.</text>
</comment>
<name>A0A923N0F6_9FLAO</name>
<dbReference type="GO" id="GO:0005737">
    <property type="term" value="C:cytoplasm"/>
    <property type="evidence" value="ECO:0007669"/>
    <property type="project" value="UniProtKB-SubCell"/>
</dbReference>
<dbReference type="InterPro" id="IPR038078">
    <property type="entry name" value="PhoU-like_sf"/>
</dbReference>
<keyword evidence="2" id="KW-0813">Transport</keyword>
<sequence>MASHLETELGKLKNIIIKIGSLAESQVSEAVKSLLSEPGSENKELKKTESKIDKLDLKIDDICQSVFALQQPVASDLRFIMSAMQMSNEIERIGDLSISIIKLTKSIKEKHELISKFDIAEITSEVEMVTLKTNQCFENLDESIIEDIFRLNTSIKTKSATAIENIISEMKNNSKTVVSGTHLILALKHIERISDHCTNIAESVYFMINAKTIKHEKFTDKK</sequence>
<evidence type="ECO:0000256" key="1">
    <source>
        <dbReference type="ARBA" id="ARBA00008107"/>
    </source>
</evidence>
<comment type="subunit">
    <text evidence="2">Homodimer.</text>
</comment>
<dbReference type="NCBIfam" id="TIGR02135">
    <property type="entry name" value="phoU_full"/>
    <property type="match status" value="1"/>
</dbReference>
<dbReference type="AlphaFoldDB" id="A0A923N0F6"/>
<dbReference type="PANTHER" id="PTHR42930:SF3">
    <property type="entry name" value="PHOSPHATE-SPECIFIC TRANSPORT SYSTEM ACCESSORY PROTEIN PHOU"/>
    <property type="match status" value="1"/>
</dbReference>
<keyword evidence="5" id="KW-1185">Reference proteome</keyword>
<accession>A0A923N0F6</accession>
<dbReference type="RefSeq" id="WP_187019098.1">
    <property type="nucleotide sequence ID" value="NZ_JACRUK010000025.1"/>
</dbReference>
<evidence type="ECO:0000256" key="2">
    <source>
        <dbReference type="PIRNR" id="PIRNR003107"/>
    </source>
</evidence>
<dbReference type="GO" id="GO:0045936">
    <property type="term" value="P:negative regulation of phosphate metabolic process"/>
    <property type="evidence" value="ECO:0007669"/>
    <property type="project" value="InterPro"/>
</dbReference>
<keyword evidence="2" id="KW-0963">Cytoplasm</keyword>
<organism evidence="4 5">
    <name type="scientific">Flavobacterium muglaense</name>
    <dbReference type="NCBI Taxonomy" id="2764716"/>
    <lineage>
        <taxon>Bacteria</taxon>
        <taxon>Pseudomonadati</taxon>
        <taxon>Bacteroidota</taxon>
        <taxon>Flavobacteriia</taxon>
        <taxon>Flavobacteriales</taxon>
        <taxon>Flavobacteriaceae</taxon>
        <taxon>Flavobacterium</taxon>
    </lineage>
</organism>
<evidence type="ECO:0000259" key="3">
    <source>
        <dbReference type="Pfam" id="PF01895"/>
    </source>
</evidence>
<comment type="function">
    <text evidence="2">Plays a role in the regulation of phosphate uptake.</text>
</comment>
<evidence type="ECO:0000313" key="5">
    <source>
        <dbReference type="Proteomes" id="UP000641454"/>
    </source>
</evidence>
<dbReference type="GO" id="GO:0030643">
    <property type="term" value="P:intracellular phosphate ion homeostasis"/>
    <property type="evidence" value="ECO:0007669"/>
    <property type="project" value="InterPro"/>
</dbReference>
<protein>
    <recommendedName>
        <fullName evidence="2">Phosphate-specific transport system accessory protein PhoU</fullName>
    </recommendedName>
</protein>
<dbReference type="EMBL" id="JACRUL010000026">
    <property type="protein sequence ID" value="MBC5845034.1"/>
    <property type="molecule type" value="Genomic_DNA"/>
</dbReference>
<comment type="subcellular location">
    <subcellularLocation>
        <location evidence="2">Cytoplasm</location>
    </subcellularLocation>
</comment>
<evidence type="ECO:0000313" key="4">
    <source>
        <dbReference type="EMBL" id="MBC5845034.1"/>
    </source>
</evidence>
<feature type="domain" description="PhoU" evidence="3">
    <location>
        <begin position="16"/>
        <end position="103"/>
    </location>
</feature>
<dbReference type="PIRSF" id="PIRSF003107">
    <property type="entry name" value="PhoU"/>
    <property type="match status" value="1"/>
</dbReference>
<dbReference type="GO" id="GO:0006817">
    <property type="term" value="P:phosphate ion transport"/>
    <property type="evidence" value="ECO:0007669"/>
    <property type="project" value="UniProtKB-KW"/>
</dbReference>
<dbReference type="SUPFAM" id="SSF109755">
    <property type="entry name" value="PhoU-like"/>
    <property type="match status" value="1"/>
</dbReference>
<gene>
    <name evidence="4" type="primary">phoU</name>
    <name evidence="4" type="ORF">H8R25_11345</name>
</gene>